<name>A0A9W5Y0F3_9CLOT</name>
<gene>
    <name evidence="2" type="ORF">CFOLD11_11690</name>
</gene>
<feature type="coiled-coil region" evidence="1">
    <location>
        <begin position="437"/>
        <end position="468"/>
    </location>
</feature>
<dbReference type="Proteomes" id="UP001057868">
    <property type="component" value="Unassembled WGS sequence"/>
</dbReference>
<accession>A0A9W5Y0F3</accession>
<evidence type="ECO:0000313" key="3">
    <source>
        <dbReference type="Proteomes" id="UP001057868"/>
    </source>
</evidence>
<dbReference type="EMBL" id="BQXY01000001">
    <property type="protein sequence ID" value="GKU24343.1"/>
    <property type="molecule type" value="Genomic_DNA"/>
</dbReference>
<comment type="caution">
    <text evidence="2">The sequence shown here is derived from an EMBL/GenBank/DDBJ whole genome shotgun (WGS) entry which is preliminary data.</text>
</comment>
<organism evidence="2 3">
    <name type="scientific">Clostridium folliculivorans</name>
    <dbReference type="NCBI Taxonomy" id="2886038"/>
    <lineage>
        <taxon>Bacteria</taxon>
        <taxon>Bacillati</taxon>
        <taxon>Bacillota</taxon>
        <taxon>Clostridia</taxon>
        <taxon>Eubacteriales</taxon>
        <taxon>Clostridiaceae</taxon>
        <taxon>Clostridium</taxon>
    </lineage>
</organism>
<reference evidence="2" key="1">
    <citation type="journal article" date="2023" name="Int. J. Syst. Evol. Microbiol.">
        <title>&lt;i&gt;Clostridium folliculivorans&lt;/i&gt; sp. nov., isolated from soil samples of an organic paddy in Japan.</title>
        <authorList>
            <person name="Tazawa J."/>
            <person name="Kobayashi H."/>
            <person name="Tanizawa Y."/>
            <person name="Uchino A."/>
            <person name="Tanaka F."/>
            <person name="Urashima Y."/>
            <person name="Miura S."/>
            <person name="Sakamoto M."/>
            <person name="Ohkuma M."/>
            <person name="Tohno M."/>
        </authorList>
    </citation>
    <scope>NUCLEOTIDE SEQUENCE</scope>
    <source>
        <strain evidence="2">D1-1</strain>
    </source>
</reference>
<dbReference type="InterPro" id="IPR011990">
    <property type="entry name" value="TPR-like_helical_dom_sf"/>
</dbReference>
<dbReference type="RefSeq" id="WP_261851352.1">
    <property type="nucleotide sequence ID" value="NZ_BQXY01000001.1"/>
</dbReference>
<keyword evidence="3" id="KW-1185">Reference proteome</keyword>
<evidence type="ECO:0000313" key="2">
    <source>
        <dbReference type="EMBL" id="GKU24343.1"/>
    </source>
</evidence>
<protein>
    <submittedName>
        <fullName evidence="2">Uncharacterized protein</fullName>
    </submittedName>
</protein>
<dbReference type="Gene3D" id="1.25.40.10">
    <property type="entry name" value="Tetratricopeptide repeat domain"/>
    <property type="match status" value="1"/>
</dbReference>
<sequence length="685" mass="79587">MRYNNCFELWIDESGDFLSDISNKRLNPSLVGGVLIEQGIVDETIAGKILNRDFVHFNEENGQLNIEVLRKVAEYKAEFVVFENKERLLVIDSDTTYLNILSEGIIQLLLFLSAKYGDFELNVLVATRKNTTAGKGILSEEEYEKRLKEKVVLGIARNALTKKTRWKYKISFGDARIDKRLMLSDCVCNTYLTRTSRKFTDEDRIIINELYKKELNFSIFESSVDIEIKRAIAEGRFGDVIFELYFNSELAEGKKKYLDLALDRLQQFNDFAINNQLMSITSKIDTLIRMHLDYSVLKVILTELQSELVPLLKQRNMAVPEFILDIILYLYTIYTHEGSAQAEEQDEFFMIELENLTDLFIKFQYFIMYKTRQAIHQKNMLDVEASIDNMTKVIKIMEQMKELMSIIDGAEDNMLGDKNIMLAKAYGTRLQAWAMTMHKEKDDLEKARVDYENALKQFANENDKVRQHLYLSQAECEAGNIENALKLILKTENMNYMEEDSVEKFIDKINGQRLYDVIYKYLAYVRIMSYAKRLKEDSIASYMYKAMTKNNVNLETFKASFSGIHPLEMIYWHMGDYFAYSEEIKKANRYYDMAIELCEQSQRDITIKVIQLGVLSSKVLAYLHKKRINEAKDVVDRLINEYSTLIAGGIPSTVLDYVGILKNVSKENINTEALEEFTVKARAIN</sequence>
<evidence type="ECO:0000256" key="1">
    <source>
        <dbReference type="SAM" id="Coils"/>
    </source>
</evidence>
<keyword evidence="1" id="KW-0175">Coiled coil</keyword>
<dbReference type="AlphaFoldDB" id="A0A9W5Y0F3"/>
<proteinExistence type="predicted"/>